<dbReference type="Proteomes" id="UP000694251">
    <property type="component" value="Chromosome 6"/>
</dbReference>
<dbReference type="Pfam" id="PF03372">
    <property type="entry name" value="Exo_endo_phos"/>
    <property type="match status" value="1"/>
</dbReference>
<dbReference type="CDD" id="cd01650">
    <property type="entry name" value="RT_nLTR_like"/>
    <property type="match status" value="1"/>
</dbReference>
<feature type="compositionally biased region" description="Basic residues" evidence="1">
    <location>
        <begin position="299"/>
        <end position="313"/>
    </location>
</feature>
<feature type="region of interest" description="Disordered" evidence="1">
    <location>
        <begin position="299"/>
        <end position="345"/>
    </location>
</feature>
<evidence type="ECO:0000259" key="2">
    <source>
        <dbReference type="PROSITE" id="PS50878"/>
    </source>
</evidence>
<dbReference type="Pfam" id="PF14392">
    <property type="entry name" value="zf-CCHC_4"/>
    <property type="match status" value="1"/>
</dbReference>
<dbReference type="PANTHER" id="PTHR33116">
    <property type="entry name" value="REVERSE TRANSCRIPTASE ZINC-BINDING DOMAIN-CONTAINING PROTEIN-RELATED-RELATED"/>
    <property type="match status" value="1"/>
</dbReference>
<sequence>MPLWVQIWNIPVNYYTEKAIMKLGDLIGEVKEVVFNPDLHQAEEFVRVKVLFDVSRPLRRSKVINFKNGESATVKFHYERIQKRCYECQRLTHEKDMCPILIKARQDKAVAWRQGVTIPKAPPQLVLKEGDPLFGFLQESQVGLDPNTGRPRIALEVLEGMRQYLRVANAEERSIRVDRVIQSVKEAEKDLFTQKTVLRLEALPIVHHDLSKEKGLVFGYDQEVSSSHCDSLNLNSSSGFGESSKPQDARDWLMKKPVLKSFNEAGSFLALSQPFPDSSTVHSHTLFEIGSTGTILKKVKQRNRPPKHARKPKPKDPLCSLSDQQLKEGAASGSKEKRKAVDKGLGRSQDLTIPRLMDMRRSHFPEVLFLMETKNCSDVVVDLQEWLGYERVFTVNPVGLSGGLALFWKKGVVVDVKYADKNLIDFQLQFSSYVLFVSCVYGDPAFSNRHLVWEKLTRIGINRKEPWCMLGDFNAILHNGEKKGGPKTGDSAFLPFKDMLNSCDMLELPSKGNPFTWGGKRGDLYIQSRLDRCFGNKNWFKVYPVSNQEFLNKRSSDHRPVLVRLDKSALSKWKQENNSNSLTRISQARAALELEQSSGFPRNDVVWALKNDLCKANQDEETFWSQKSRAKWMHCGDMNTPFFHASVKDNREKQCIEQLFDINGNLHKDETTKGVIAVAYFKELFKSSNPSSFLDLFEDYPARVTDGMNAVLTRSVSKNEVREAVFGIRSSSAPGADGFTGFFFQKYWSIIGPQVTLEIQNFFLQGTFPKEWNFTQLCLLPKKKKPDKMTDLRPISLCSVLYKIISRIMVKRLQPFLPDLVSPNQSAFVADRLISDNILIAHEVVHGLRTHRTVSKEFIAIKSDMSKAFDRVEWNYVKALLDALGFHQKWIQWIMFMITSVSFTVLINDKSHGKITPTRGLRQGDPLSPFLFVLCSEGLTHLMNRAESQSLISGIRFSSNGPYIHHLLFADDSLFMCKADKQEVAVIKGIFKVYGDATGQRINFDKSSITFGSKIEEGCKVWIKSELGITNEGGAGTYLGLPECFNGSKVQLLDYIRDRLKSRLSGWFARTLSLWGKQILLKAVAMAMPVYAMSCIKLTKTTCENLTSDMADFWWNALEHKRKTHWVSWEKMCLSKENGGLDFRDIESFNQALLAKQAWRLLQYPSCLFAQFFKSRYFPEEDFLEADLGARPSYAWRSVLHGRDLLTKGLRKEIGNGQSLSVWMDSWIYDNGPRLPLQKHFSVNLNLMVKDLIDFDERDWNRDLLEDLFFQGDIDLICKKKPVVNIEDFWVWLHSKSGEYSVKSGYWLAFKTNKPELIAEASHQPSTNGLKEIRRSWPWVLWRLWKNRNKLFFEGVSFCPLNSIVKIREDVQEWFLAQSHIRREDPEENVWVDPCRPRWEPPSIGWVKCNVGAVWSGKKKLCGGSWVVRDEQGKVLLHGRRAFGNLSSKKDSLFICVLWAIERMASHRFSKVSELTHFLENIGVWKVVEEKVASNKRASLIAQSVVKDQRLQSYVAVGHPVWLHLFFEGERISL</sequence>
<name>A0A8T2CG73_ARASU</name>
<keyword evidence="3" id="KW-0695">RNA-directed DNA polymerase</keyword>
<dbReference type="Pfam" id="PF00078">
    <property type="entry name" value="RVT_1"/>
    <property type="match status" value="1"/>
</dbReference>
<keyword evidence="4" id="KW-1185">Reference proteome</keyword>
<protein>
    <submittedName>
        <fullName evidence="3">Reverse transcriptase domain</fullName>
    </submittedName>
</protein>
<dbReference type="InterPro" id="IPR025836">
    <property type="entry name" value="Zn_knuckle_CX2CX4HX4C"/>
</dbReference>
<evidence type="ECO:0000256" key="1">
    <source>
        <dbReference type="SAM" id="MobiDB-lite"/>
    </source>
</evidence>
<keyword evidence="3" id="KW-0808">Transferase</keyword>
<dbReference type="GO" id="GO:0003964">
    <property type="term" value="F:RNA-directed DNA polymerase activity"/>
    <property type="evidence" value="ECO:0007669"/>
    <property type="project" value="UniProtKB-KW"/>
</dbReference>
<keyword evidence="3" id="KW-0548">Nucleotidyltransferase</keyword>
<feature type="domain" description="Reverse transcriptase" evidence="2">
    <location>
        <begin position="761"/>
        <end position="1027"/>
    </location>
</feature>
<dbReference type="OrthoDB" id="851867at2759"/>
<evidence type="ECO:0000313" key="3">
    <source>
        <dbReference type="EMBL" id="KAG7596653.1"/>
    </source>
</evidence>
<dbReference type="InterPro" id="IPR005135">
    <property type="entry name" value="Endo/exonuclease/phosphatase"/>
</dbReference>
<accession>A0A8T2CG73</accession>
<evidence type="ECO:0000313" key="4">
    <source>
        <dbReference type="Proteomes" id="UP000694251"/>
    </source>
</evidence>
<dbReference type="PROSITE" id="PS50878">
    <property type="entry name" value="RT_POL"/>
    <property type="match status" value="1"/>
</dbReference>
<gene>
    <name evidence="3" type="ORF">ISN44_As06g010850</name>
</gene>
<organism evidence="3 4">
    <name type="scientific">Arabidopsis suecica</name>
    <name type="common">Swedish thale-cress</name>
    <name type="synonym">Cardaminopsis suecica</name>
    <dbReference type="NCBI Taxonomy" id="45249"/>
    <lineage>
        <taxon>Eukaryota</taxon>
        <taxon>Viridiplantae</taxon>
        <taxon>Streptophyta</taxon>
        <taxon>Embryophyta</taxon>
        <taxon>Tracheophyta</taxon>
        <taxon>Spermatophyta</taxon>
        <taxon>Magnoliopsida</taxon>
        <taxon>eudicotyledons</taxon>
        <taxon>Gunneridae</taxon>
        <taxon>Pentapetalae</taxon>
        <taxon>rosids</taxon>
        <taxon>malvids</taxon>
        <taxon>Brassicales</taxon>
        <taxon>Brassicaceae</taxon>
        <taxon>Camelineae</taxon>
        <taxon>Arabidopsis</taxon>
    </lineage>
</organism>
<comment type="caution">
    <text evidence="3">The sequence shown here is derived from an EMBL/GenBank/DDBJ whole genome shotgun (WGS) entry which is preliminary data.</text>
</comment>
<dbReference type="PANTHER" id="PTHR33116:SF86">
    <property type="entry name" value="REVERSE TRANSCRIPTASE DOMAIN-CONTAINING PROTEIN"/>
    <property type="match status" value="1"/>
</dbReference>
<proteinExistence type="predicted"/>
<dbReference type="EMBL" id="JAEFBJ010000006">
    <property type="protein sequence ID" value="KAG7596653.1"/>
    <property type="molecule type" value="Genomic_DNA"/>
</dbReference>
<dbReference type="InterPro" id="IPR000477">
    <property type="entry name" value="RT_dom"/>
</dbReference>
<reference evidence="3 4" key="1">
    <citation type="submission" date="2020-12" db="EMBL/GenBank/DDBJ databases">
        <title>Concerted genomic and epigenomic changes stabilize Arabidopsis allopolyploids.</title>
        <authorList>
            <person name="Chen Z."/>
        </authorList>
    </citation>
    <scope>NUCLEOTIDE SEQUENCE [LARGE SCALE GENOMIC DNA]</scope>
    <source>
        <strain evidence="3">As9502</strain>
        <tissue evidence="3">Leaf</tissue>
    </source>
</reference>